<proteinExistence type="predicted"/>
<evidence type="ECO:0000313" key="3">
    <source>
        <dbReference type="Proteomes" id="UP000190951"/>
    </source>
</evidence>
<dbReference type="AlphaFoldDB" id="A0A1S8L488"/>
<dbReference type="InterPro" id="IPR024232">
    <property type="entry name" value="SpoIIIAH"/>
</dbReference>
<gene>
    <name evidence="2" type="ORF">CROST_025690</name>
</gene>
<name>A0A1S8L488_9CLOT</name>
<keyword evidence="3" id="KW-1185">Reference proteome</keyword>
<feature type="compositionally biased region" description="Polar residues" evidence="1">
    <location>
        <begin position="40"/>
        <end position="51"/>
    </location>
</feature>
<dbReference type="Pfam" id="PF12685">
    <property type="entry name" value="SpoIIIAH"/>
    <property type="match status" value="1"/>
</dbReference>
<dbReference type="EMBL" id="CP096983">
    <property type="protein sequence ID" value="URZ11852.1"/>
    <property type="molecule type" value="Genomic_DNA"/>
</dbReference>
<accession>A0A1S8L488</accession>
<reference evidence="2 3" key="1">
    <citation type="submission" date="2022-04" db="EMBL/GenBank/DDBJ databases">
        <title>Genome sequence of C. roseum typestrain.</title>
        <authorList>
            <person name="Poehlein A."/>
            <person name="Schoch T."/>
            <person name="Duerre P."/>
            <person name="Daniel R."/>
        </authorList>
    </citation>
    <scope>NUCLEOTIDE SEQUENCE [LARGE SCALE GENOMIC DNA]</scope>
    <source>
        <strain evidence="2 3">DSM 7320</strain>
    </source>
</reference>
<dbReference type="STRING" id="84029.CROST_24160"/>
<dbReference type="RefSeq" id="WP_077833690.1">
    <property type="nucleotide sequence ID" value="NZ_CP096983.1"/>
</dbReference>
<feature type="region of interest" description="Disordered" evidence="1">
    <location>
        <begin position="33"/>
        <end position="53"/>
    </location>
</feature>
<dbReference type="InterPro" id="IPR038503">
    <property type="entry name" value="SpoIIIAH_sf"/>
</dbReference>
<protein>
    <submittedName>
        <fullName evidence="2">Uncharacterized protein</fullName>
    </submittedName>
</protein>
<dbReference type="Gene3D" id="1.10.287.4300">
    <property type="entry name" value="Stage III sporulation protein AH-like"/>
    <property type="match status" value="1"/>
</dbReference>
<evidence type="ECO:0000313" key="2">
    <source>
        <dbReference type="EMBL" id="URZ11852.1"/>
    </source>
</evidence>
<organism evidence="2 3">
    <name type="scientific">Clostridium felsineum</name>
    <dbReference type="NCBI Taxonomy" id="36839"/>
    <lineage>
        <taxon>Bacteria</taxon>
        <taxon>Bacillati</taxon>
        <taxon>Bacillota</taxon>
        <taxon>Clostridia</taxon>
        <taxon>Eubacteriales</taxon>
        <taxon>Clostridiaceae</taxon>
        <taxon>Clostridium</taxon>
    </lineage>
</organism>
<evidence type="ECO:0000256" key="1">
    <source>
        <dbReference type="SAM" id="MobiDB-lite"/>
    </source>
</evidence>
<dbReference type="KEGG" id="crw:CROST_025690"/>
<sequence>MNKKQAVIIVTLMVLIVCAGVLATRVRSPLYVNDTDFDSDNSNKSTVSTNDSSKKISTKTDIFAQGRLEREQKDQREIQTLKNIVDDKNVSNDTKASAQQKMMTLSDEDAKCNKVETMLKSKGFKEALCSITDSKVTITVKSDSDKLTDNQLRDIKEVVTDVTKIRNIEVLQPVH</sequence>
<dbReference type="Proteomes" id="UP000190951">
    <property type="component" value="Chromosome"/>
</dbReference>